<name>A0ABU3Q5V7_9SPHN</name>
<gene>
    <name evidence="1" type="ORF">RQX22_07465</name>
</gene>
<reference evidence="1 2" key="1">
    <citation type="submission" date="2023-05" db="EMBL/GenBank/DDBJ databases">
        <authorList>
            <person name="Guo Y."/>
        </authorList>
    </citation>
    <scope>NUCLEOTIDE SEQUENCE [LARGE SCALE GENOMIC DNA]</scope>
    <source>
        <strain evidence="1 2">GR2756</strain>
    </source>
</reference>
<keyword evidence="2" id="KW-1185">Reference proteome</keyword>
<dbReference type="RefSeq" id="WP_315725122.1">
    <property type="nucleotide sequence ID" value="NZ_JAVUPU010000003.1"/>
</dbReference>
<comment type="caution">
    <text evidence="1">The sequence shown here is derived from an EMBL/GenBank/DDBJ whole genome shotgun (WGS) entry which is preliminary data.</text>
</comment>
<sequence>MGNMTVRFYGRLAEACGPTAEIPLEAQSCTIAELRNIIGQRFPDMATDLTGPSVRAAVADVMVPDDRSVSPGTEVEFFPIVSGG</sequence>
<dbReference type="Gene3D" id="3.10.20.30">
    <property type="match status" value="1"/>
</dbReference>
<dbReference type="SUPFAM" id="SSF54285">
    <property type="entry name" value="MoaD/ThiS"/>
    <property type="match status" value="1"/>
</dbReference>
<dbReference type="InterPro" id="IPR016155">
    <property type="entry name" value="Mopterin_synth/thiamin_S_b"/>
</dbReference>
<dbReference type="InterPro" id="IPR012675">
    <property type="entry name" value="Beta-grasp_dom_sf"/>
</dbReference>
<organism evidence="1 2">
    <name type="scientific">Sphingosinicella rhizophila</name>
    <dbReference type="NCBI Taxonomy" id="3050082"/>
    <lineage>
        <taxon>Bacteria</taxon>
        <taxon>Pseudomonadati</taxon>
        <taxon>Pseudomonadota</taxon>
        <taxon>Alphaproteobacteria</taxon>
        <taxon>Sphingomonadales</taxon>
        <taxon>Sphingosinicellaceae</taxon>
        <taxon>Sphingosinicella</taxon>
    </lineage>
</organism>
<dbReference type="EMBL" id="JAVUPU010000003">
    <property type="protein sequence ID" value="MDT9598781.1"/>
    <property type="molecule type" value="Genomic_DNA"/>
</dbReference>
<evidence type="ECO:0000313" key="1">
    <source>
        <dbReference type="EMBL" id="MDT9598781.1"/>
    </source>
</evidence>
<protein>
    <submittedName>
        <fullName evidence="1">MoaD/ThiS family protein</fullName>
    </submittedName>
</protein>
<proteinExistence type="predicted"/>
<dbReference type="Proteomes" id="UP001259572">
    <property type="component" value="Unassembled WGS sequence"/>
</dbReference>
<accession>A0ABU3Q5V7</accession>
<evidence type="ECO:0000313" key="2">
    <source>
        <dbReference type="Proteomes" id="UP001259572"/>
    </source>
</evidence>
<dbReference type="CDD" id="cd00754">
    <property type="entry name" value="Ubl_MoaD"/>
    <property type="match status" value="1"/>
</dbReference>
<dbReference type="InterPro" id="IPR003749">
    <property type="entry name" value="ThiS/MoaD-like"/>
</dbReference>
<dbReference type="Pfam" id="PF02597">
    <property type="entry name" value="ThiS"/>
    <property type="match status" value="1"/>
</dbReference>